<sequence>MVVSARSLARSTSTVTSSRDDLCYSYDTEGLLNKKDGSSNAAHSSCKDGRFADGALSPGGNNLGRIGRRLRRWNWVRPGEVASRRAQFEDLKPIQNGVVVHRLCGLVRVEGDPKILLVRAPRNDDNVVLVHRDADPPAGGDHVDILLSRPEEVDVLNGGDGVPTHVQPVHGLQRRALVDRVGCGRADDGEELGAEEIGHGNDLDAVHEGVSVGNTGRWCEGEVEGARRDIDGEFSGDASKLEGLGGLGGAEVALQGEVAGVSGDGEARIAGEVGTIVGRVEVEADELATGRNGEGVGEGGRGDAGGHVGDLRDGWILCGRGGGQGVILLILLHARGPAAEEDIVADDGGGVPGGGVAGKEEEGGEEEEEAGEGKEVVVAAVLGTGARHGDPTQKLWMIADTLLHRYSSNSGKD</sequence>
<evidence type="ECO:0000313" key="3">
    <source>
        <dbReference type="Proteomes" id="UP000652761"/>
    </source>
</evidence>
<keyword evidence="3" id="KW-1185">Reference proteome</keyword>
<dbReference type="Proteomes" id="UP000652761">
    <property type="component" value="Unassembled WGS sequence"/>
</dbReference>
<name>A0A843W4G5_COLES</name>
<evidence type="ECO:0000313" key="2">
    <source>
        <dbReference type="EMBL" id="MQM02886.1"/>
    </source>
</evidence>
<reference evidence="2" key="1">
    <citation type="submission" date="2017-07" db="EMBL/GenBank/DDBJ databases">
        <title>Taro Niue Genome Assembly and Annotation.</title>
        <authorList>
            <person name="Atibalentja N."/>
            <person name="Keating K."/>
            <person name="Fields C.J."/>
        </authorList>
    </citation>
    <scope>NUCLEOTIDE SEQUENCE</scope>
    <source>
        <strain evidence="2">Niue_2</strain>
        <tissue evidence="2">Leaf</tissue>
    </source>
</reference>
<protein>
    <submittedName>
        <fullName evidence="2">Uncharacterized protein</fullName>
    </submittedName>
</protein>
<accession>A0A843W4G5</accession>
<feature type="region of interest" description="Disordered" evidence="1">
    <location>
        <begin position="34"/>
        <end position="54"/>
    </location>
</feature>
<proteinExistence type="predicted"/>
<organism evidence="2 3">
    <name type="scientific">Colocasia esculenta</name>
    <name type="common">Wild taro</name>
    <name type="synonym">Arum esculentum</name>
    <dbReference type="NCBI Taxonomy" id="4460"/>
    <lineage>
        <taxon>Eukaryota</taxon>
        <taxon>Viridiplantae</taxon>
        <taxon>Streptophyta</taxon>
        <taxon>Embryophyta</taxon>
        <taxon>Tracheophyta</taxon>
        <taxon>Spermatophyta</taxon>
        <taxon>Magnoliopsida</taxon>
        <taxon>Liliopsida</taxon>
        <taxon>Araceae</taxon>
        <taxon>Aroideae</taxon>
        <taxon>Colocasieae</taxon>
        <taxon>Colocasia</taxon>
    </lineage>
</organism>
<feature type="region of interest" description="Disordered" evidence="1">
    <location>
        <begin position="343"/>
        <end position="373"/>
    </location>
</feature>
<feature type="compositionally biased region" description="Gly residues" evidence="1">
    <location>
        <begin position="347"/>
        <end position="357"/>
    </location>
</feature>
<gene>
    <name evidence="2" type="ORF">Taro_035652</name>
</gene>
<comment type="caution">
    <text evidence="2">The sequence shown here is derived from an EMBL/GenBank/DDBJ whole genome shotgun (WGS) entry which is preliminary data.</text>
</comment>
<evidence type="ECO:0000256" key="1">
    <source>
        <dbReference type="SAM" id="MobiDB-lite"/>
    </source>
</evidence>
<dbReference type="EMBL" id="NMUH01002934">
    <property type="protein sequence ID" value="MQM02886.1"/>
    <property type="molecule type" value="Genomic_DNA"/>
</dbReference>
<dbReference type="AlphaFoldDB" id="A0A843W4G5"/>